<dbReference type="Proteomes" id="UP001216390">
    <property type="component" value="Chromosome"/>
</dbReference>
<dbReference type="InterPro" id="IPR050534">
    <property type="entry name" value="Coronavir_polyprotein_1ab"/>
</dbReference>
<keyword evidence="2" id="KW-0547">Nucleotide-binding</keyword>
<dbReference type="SUPFAM" id="SSF52540">
    <property type="entry name" value="P-loop containing nucleoside triphosphate hydrolases"/>
    <property type="match status" value="1"/>
</dbReference>
<dbReference type="Pfam" id="PF13087">
    <property type="entry name" value="AAA_12"/>
    <property type="match status" value="1"/>
</dbReference>
<feature type="domain" description="DNA2/NAM7 helicase helicase" evidence="6">
    <location>
        <begin position="576"/>
        <end position="613"/>
    </location>
</feature>
<dbReference type="Gene3D" id="3.40.50.300">
    <property type="entry name" value="P-loop containing nucleotide triphosphate hydrolases"/>
    <property type="match status" value="3"/>
</dbReference>
<dbReference type="InterPro" id="IPR041679">
    <property type="entry name" value="DNA2/NAM7-like_C"/>
</dbReference>
<dbReference type="PANTHER" id="PTHR43788:SF8">
    <property type="entry name" value="DNA-BINDING PROTEIN SMUBP-2"/>
    <property type="match status" value="1"/>
</dbReference>
<dbReference type="KEGG" id="ima:PO878_17850"/>
<evidence type="ECO:0000259" key="7">
    <source>
        <dbReference type="Pfam" id="PF13087"/>
    </source>
</evidence>
<protein>
    <submittedName>
        <fullName evidence="8">ATP-binding protein</fullName>
    </submittedName>
</protein>
<evidence type="ECO:0000256" key="3">
    <source>
        <dbReference type="ARBA" id="ARBA00022801"/>
    </source>
</evidence>
<evidence type="ECO:0000256" key="5">
    <source>
        <dbReference type="ARBA" id="ARBA00022840"/>
    </source>
</evidence>
<evidence type="ECO:0000256" key="2">
    <source>
        <dbReference type="ARBA" id="ARBA00022741"/>
    </source>
</evidence>
<evidence type="ECO:0000313" key="9">
    <source>
        <dbReference type="Proteomes" id="UP001216390"/>
    </source>
</evidence>
<evidence type="ECO:0000256" key="4">
    <source>
        <dbReference type="ARBA" id="ARBA00022806"/>
    </source>
</evidence>
<evidence type="ECO:0000259" key="6">
    <source>
        <dbReference type="Pfam" id="PF13086"/>
    </source>
</evidence>
<keyword evidence="4" id="KW-0347">Helicase</keyword>
<dbReference type="InterPro" id="IPR027417">
    <property type="entry name" value="P-loop_NTPase"/>
</dbReference>
<keyword evidence="9" id="KW-1185">Reference proteome</keyword>
<dbReference type="AlphaFoldDB" id="A0AAE9Y489"/>
<dbReference type="InterPro" id="IPR047187">
    <property type="entry name" value="SF1_C_Upf1"/>
</dbReference>
<dbReference type="Pfam" id="PF13086">
    <property type="entry name" value="AAA_11"/>
    <property type="match status" value="1"/>
</dbReference>
<feature type="domain" description="DNA2/NAM7 helicase-like C-terminal" evidence="7">
    <location>
        <begin position="653"/>
        <end position="823"/>
    </location>
</feature>
<evidence type="ECO:0000256" key="1">
    <source>
        <dbReference type="ARBA" id="ARBA00007913"/>
    </source>
</evidence>
<dbReference type="GO" id="GO:0043139">
    <property type="term" value="F:5'-3' DNA helicase activity"/>
    <property type="evidence" value="ECO:0007669"/>
    <property type="project" value="TreeGrafter"/>
</dbReference>
<evidence type="ECO:0000313" key="8">
    <source>
        <dbReference type="EMBL" id="WCO66365.1"/>
    </source>
</evidence>
<dbReference type="GO" id="GO:0005524">
    <property type="term" value="F:ATP binding"/>
    <property type="evidence" value="ECO:0007669"/>
    <property type="project" value="UniProtKB-KW"/>
</dbReference>
<proteinExistence type="inferred from homology"/>
<dbReference type="EMBL" id="CP116942">
    <property type="protein sequence ID" value="WCO66365.1"/>
    <property type="molecule type" value="Genomic_DNA"/>
</dbReference>
<comment type="similarity">
    <text evidence="1">Belongs to the DNA2/NAM7 helicase family.</text>
</comment>
<dbReference type="PANTHER" id="PTHR43788">
    <property type="entry name" value="DNA2/NAM7 HELICASE FAMILY MEMBER"/>
    <property type="match status" value="1"/>
</dbReference>
<keyword evidence="5 8" id="KW-0067">ATP-binding</keyword>
<organism evidence="8 9">
    <name type="scientific">Iamia majanohamensis</name>
    <dbReference type="NCBI Taxonomy" id="467976"/>
    <lineage>
        <taxon>Bacteria</taxon>
        <taxon>Bacillati</taxon>
        <taxon>Actinomycetota</taxon>
        <taxon>Acidimicrobiia</taxon>
        <taxon>Acidimicrobiales</taxon>
        <taxon>Iamiaceae</taxon>
        <taxon>Iamia</taxon>
    </lineage>
</organism>
<dbReference type="GO" id="GO:0016787">
    <property type="term" value="F:hydrolase activity"/>
    <property type="evidence" value="ECO:0007669"/>
    <property type="project" value="UniProtKB-KW"/>
</dbReference>
<sequence length="951" mass="99633">MGQVADILRCLSEVSTRGAERLDVAASDFAWLGTQHWPAGVDVAPDAIPIGQTSAPLAVPDLSRLAQLDALHRDLPILRLGWIYLVGQVDRDGARRRVVLPLVERPVQVVRTGVGGLRLGPQITLLGPWDLSDRVGDVTRADTLERTVQFGGGALLGTPSPSPALLGRLSSLNGWAAEVARAMGFADVRVVAPDDPRDVVEGPVARLVVGFGVHTSLDTSALDLRSSLEGWASLADGPGTALAAAYLGADHGAGPTSSSPATDPVVSPLVLSVAQEQVVRRARSEPLVVVSGPPGTGKSHTAAAVALDAVYRGERVLLATRSPEAADVLAGLLERMPGPDPVLFGGGTRAARLARVLGEGLAVPTDDGADARQERAWARAGAARSAVDEVLRGVEGWSRYQALAAEVPHHQAVAPHWFAPGADLGEARSRLATARRRAGGWRWRAERAAGRARDHAGATPAVSLDALGAALEVAEVRAAAAAPPPTVGSARWDELDAAEQAFREATGLALRAQVRARVGPDHTRAVAALATALRAGRSQRRRHLRGVDADWLTAALPLWVGTLGDIEELLPARVGMFDLVVLDEASQIDQPTAAVALLRARRAVVVGDPHQLRFVSFVADDAVARAVARHGLGHLADRLDVRRVSAFDLAAGATPVTMLDEHFRGPPHLIGFSARRFYDGRLHLATRHPATEQADCIEVAVVDGPRHEGGASPAEVEAVMGLLSDAVARDAGGPATSIGIVTPFRAQAEALTEAVRAHWSAEDIARARLRVGTVHAFQGDERDLMVLSLGVGADGEGLRFLEDPNLFNVLVTRARRRQVVVTSCAAPRAGLLHDYLRWAAGPPPSPADEPGRPTSAPWAGAVAAALRAGGVPVVEAYPVGREVVDLCVGGSTAAVGVETAVHPDGPAAHRRRHLALRRAGWQVVDAFPSRVDGDPVAAALDLATSAGRTLG</sequence>
<gene>
    <name evidence="8" type="ORF">PO878_17850</name>
</gene>
<dbReference type="CDD" id="cd18808">
    <property type="entry name" value="SF1_C_Upf1"/>
    <property type="match status" value="1"/>
</dbReference>
<dbReference type="InterPro" id="IPR041677">
    <property type="entry name" value="DNA2/NAM7_AAA_11"/>
</dbReference>
<reference evidence="8" key="1">
    <citation type="submission" date="2023-01" db="EMBL/GenBank/DDBJ databases">
        <title>The diversity of Class Acidimicrobiia in South China Sea sediment environments and the proposal of Iamia marina sp. nov., a novel species of the genus Iamia.</title>
        <authorList>
            <person name="He Y."/>
            <person name="Tian X."/>
        </authorList>
    </citation>
    <scope>NUCLEOTIDE SEQUENCE</scope>
    <source>
        <strain evidence="8">DSM 19957</strain>
    </source>
</reference>
<dbReference type="RefSeq" id="WP_272735888.1">
    <property type="nucleotide sequence ID" value="NZ_CP116942.1"/>
</dbReference>
<name>A0AAE9Y489_9ACTN</name>
<accession>A0AAE9Y489</accession>
<keyword evidence="3" id="KW-0378">Hydrolase</keyword>